<accession>A0ABR8G544</accession>
<name>A0ABR8G544_9NOSO</name>
<dbReference type="RefSeq" id="WP_190971060.1">
    <property type="nucleotide sequence ID" value="NZ_JACJTB010000071.1"/>
</dbReference>
<dbReference type="EMBL" id="JACJTB010000071">
    <property type="protein sequence ID" value="MBD2598395.1"/>
    <property type="molecule type" value="Genomic_DNA"/>
</dbReference>
<evidence type="ECO:0000313" key="1">
    <source>
        <dbReference type="EMBL" id="MBD2598395.1"/>
    </source>
</evidence>
<evidence type="ECO:0000313" key="2">
    <source>
        <dbReference type="Proteomes" id="UP000603457"/>
    </source>
</evidence>
<keyword evidence="2" id="KW-1185">Reference proteome</keyword>
<reference evidence="1 2" key="1">
    <citation type="journal article" date="2020" name="ISME J.">
        <title>Comparative genomics reveals insights into cyanobacterial evolution and habitat adaptation.</title>
        <authorList>
            <person name="Chen M.Y."/>
            <person name="Teng W.K."/>
            <person name="Zhao L."/>
            <person name="Hu C.X."/>
            <person name="Zhou Y.K."/>
            <person name="Han B.P."/>
            <person name="Song L.R."/>
            <person name="Shu W.S."/>
        </authorList>
    </citation>
    <scope>NUCLEOTIDE SEQUENCE [LARGE SCALE GENOMIC DNA]</scope>
    <source>
        <strain evidence="1 2">FACHB-130</strain>
    </source>
</reference>
<gene>
    <name evidence="1" type="ORF">H6G74_29300</name>
</gene>
<protein>
    <recommendedName>
        <fullName evidence="3">ATP-binding protein</fullName>
    </recommendedName>
</protein>
<dbReference type="Proteomes" id="UP000603457">
    <property type="component" value="Unassembled WGS sequence"/>
</dbReference>
<sequence length="1058" mass="121654">MTFEKFVCWNLENVRRIMDVEATQPPNHLFLATHHPVAMYRQELILIKESDTSRVKYDEEQLLTDFLAENDFAFVPVLGGSGTGKSHLIRWLEANIKSTDRRKVLLIPKIGTNLKDIISLILEGIEGEKFDEYRQRVNRATSTLTETQARVQLLNQLAAAVGDTGKRDRSQLTDEQEYIVNELDSLLYDPFFREHWLKDGGIIHCLVIHILGYHDRVEIVEERRQFCLEDLPLDVLNLQKAGKQAQDFYAFLIGNDNIQKATVDWLNQHLDEAITQVLNLGREDLLRLMREVRESLAEQNVELVLLIEDFAKLQGIDREVLEAVLARPQQPGSKPLCAIRTALACTIGYFEGLIKTFDTVQQRVTFSIYLDVGTVSNHSLITQADIQEFVSRYLNAVRLEDKVILDWANNNNQEEGFQGEPLKIACSDCEHREACHAGFGSINDIGLYPFTPKALEQMLIRVSTDNFNPRILIKDVLKYVLENGINDIKKGSFPSVSLRDHFGKKRLEALVQEDIKIHDYQNFERREILIDLWTDSDKLCNLPIEVHTAFNLPPLAQIQTQVDTRVVIKPGIEQKKPQVKDSSSEYKTEPEIVIGNQEKAIPDKLAEQIILLNNWNNQGDLPQDLGKPLREFIYPAILERINWDAEMLLQGTFARTPGSREDVDRGNKIFKQKNVVFYSRRVTRETISGVKLSLPLNPDDADEFRTTAITFQGILLYSHHKNWKFKDGDRYFRTYTRQLEKWSQYVLEQISLYPRESGEPWNPVPAAVELLAITSTMAGHSTNSLEDVINSLFLDIENTKDEIRASSWKQLFKSLKKYRKELLEIVQSRIACTKGSSTQFQIIDAIQIIEPLEKVIKTWQPRCEIPEDIQDHKFYEDIYKARQQVDELLNQAIQEEYERQLDIYQRLISELGEDIKKKDVIDTLKAAMEAAQDAGVFRAKKGFEGMTTVLDKFRRTAINPYRDTMKRVQTEKENPETNIGKLLQELSKDYQEIITDSSEFLDNTNNFLDASILEAKSRIAELEKSEGATVESSYQEICEGLANLRNLMNEIKGDTKCS</sequence>
<evidence type="ECO:0008006" key="3">
    <source>
        <dbReference type="Google" id="ProtNLM"/>
    </source>
</evidence>
<dbReference type="NCBIfam" id="NF041065">
    <property type="entry name" value="DpdH"/>
    <property type="match status" value="1"/>
</dbReference>
<organism evidence="1 2">
    <name type="scientific">Nostoc spongiaeforme FACHB-130</name>
    <dbReference type="NCBI Taxonomy" id="1357510"/>
    <lineage>
        <taxon>Bacteria</taxon>
        <taxon>Bacillati</taxon>
        <taxon>Cyanobacteriota</taxon>
        <taxon>Cyanophyceae</taxon>
        <taxon>Nostocales</taxon>
        <taxon>Nostocaceae</taxon>
        <taxon>Nostoc</taxon>
    </lineage>
</organism>
<comment type="caution">
    <text evidence="1">The sequence shown here is derived from an EMBL/GenBank/DDBJ whole genome shotgun (WGS) entry which is preliminary data.</text>
</comment>
<proteinExistence type="predicted"/>